<evidence type="ECO:0000256" key="2">
    <source>
        <dbReference type="SAM" id="MobiDB-lite"/>
    </source>
</evidence>
<keyword evidence="6" id="KW-1185">Reference proteome</keyword>
<dbReference type="OrthoDB" id="1847243at2759"/>
<keyword evidence="1 3" id="KW-0732">Signal</keyword>
<evidence type="ECO:0000256" key="3">
    <source>
        <dbReference type="SAM" id="SignalP"/>
    </source>
</evidence>
<dbReference type="Proteomes" id="UP000245207">
    <property type="component" value="Unassembled WGS sequence"/>
</dbReference>
<dbReference type="EMBL" id="PKPP01006394">
    <property type="protein sequence ID" value="PWA56648.1"/>
    <property type="molecule type" value="Genomic_DNA"/>
</dbReference>
<comment type="caution">
    <text evidence="4">The sequence shown here is derived from an EMBL/GenBank/DDBJ whole genome shotgun (WGS) entry which is preliminary data.</text>
</comment>
<evidence type="ECO:0000313" key="5">
    <source>
        <dbReference type="EMBL" id="PWA97026.1"/>
    </source>
</evidence>
<name>A0A2U1M5X1_ARTAN</name>
<protein>
    <recommendedName>
        <fullName evidence="7">Pollen Ole e 1 allergen/extensin</fullName>
    </recommendedName>
</protein>
<dbReference type="GO" id="GO:0071944">
    <property type="term" value="C:cell periphery"/>
    <property type="evidence" value="ECO:0007669"/>
    <property type="project" value="TreeGrafter"/>
</dbReference>
<feature type="signal peptide" evidence="3">
    <location>
        <begin position="1"/>
        <end position="28"/>
    </location>
</feature>
<evidence type="ECO:0000256" key="1">
    <source>
        <dbReference type="ARBA" id="ARBA00022729"/>
    </source>
</evidence>
<dbReference type="STRING" id="35608.A0A2U1M5X1"/>
<organism evidence="4 6">
    <name type="scientific">Artemisia annua</name>
    <name type="common">Sweet wormwood</name>
    <dbReference type="NCBI Taxonomy" id="35608"/>
    <lineage>
        <taxon>Eukaryota</taxon>
        <taxon>Viridiplantae</taxon>
        <taxon>Streptophyta</taxon>
        <taxon>Embryophyta</taxon>
        <taxon>Tracheophyta</taxon>
        <taxon>Spermatophyta</taxon>
        <taxon>Magnoliopsida</taxon>
        <taxon>eudicotyledons</taxon>
        <taxon>Gunneridae</taxon>
        <taxon>Pentapetalae</taxon>
        <taxon>asterids</taxon>
        <taxon>campanulids</taxon>
        <taxon>Asterales</taxon>
        <taxon>Asteraceae</taxon>
        <taxon>Asteroideae</taxon>
        <taxon>Anthemideae</taxon>
        <taxon>Artemisiinae</taxon>
        <taxon>Artemisia</taxon>
    </lineage>
</organism>
<evidence type="ECO:0000313" key="4">
    <source>
        <dbReference type="EMBL" id="PWA56648.1"/>
    </source>
</evidence>
<evidence type="ECO:0008006" key="7">
    <source>
        <dbReference type="Google" id="ProtNLM"/>
    </source>
</evidence>
<feature type="compositionally biased region" description="Basic and acidic residues" evidence="2">
    <location>
        <begin position="107"/>
        <end position="116"/>
    </location>
</feature>
<dbReference type="PANTHER" id="PTHR33470">
    <property type="entry name" value="OS01G0164075 PROTEIN"/>
    <property type="match status" value="1"/>
</dbReference>
<feature type="chain" id="PRO_5036052166" description="Pollen Ole e 1 allergen/extensin" evidence="3">
    <location>
        <begin position="29"/>
        <end position="296"/>
    </location>
</feature>
<feature type="region of interest" description="Disordered" evidence="2">
    <location>
        <begin position="99"/>
        <end position="146"/>
    </location>
</feature>
<evidence type="ECO:0000313" key="6">
    <source>
        <dbReference type="Proteomes" id="UP000245207"/>
    </source>
</evidence>
<accession>A0A2U1M5X1</accession>
<dbReference type="Pfam" id="PF01190">
    <property type="entry name" value="Pollen_Ole_e_1"/>
    <property type="match status" value="1"/>
</dbReference>
<sequence>MEASTTRFASASIVLLLSVITMLASVNADTGYGKSQLETYVPPKPDTPKEHVTYEKTKPKVPTKPIVPKKEYVTYEKTKPKLPTKPVVPKYEKNYPKLPTKPVVPKKVHESYEKPNPKLPTKPVLPKGQYGSYPTKPVVPKPENKTYGKSYPKAPKVLEHPKNIAVQGLIYCKYGAKLLPLQGATARVACLAVRKNGYESTPFSFLSTPANKMGYFLAKIPTSKFIKDDIWEIKECKAFLEYSPWTSCKNPEDTNGGIKGAPLVFSRHLDSNGFCLSSVGPFIFNPGQESLPKEGY</sequence>
<proteinExistence type="predicted"/>
<gene>
    <name evidence="5" type="ORF">CTI12_AA033760</name>
    <name evidence="4" type="ORF">CTI12_AA417100</name>
</gene>
<dbReference type="PANTHER" id="PTHR33470:SF40">
    <property type="entry name" value="PROTEIN SEED AND ROOT HAIR PROTECTIVE PROTEIN"/>
    <property type="match status" value="1"/>
</dbReference>
<dbReference type="AlphaFoldDB" id="A0A2U1M5X1"/>
<dbReference type="EMBL" id="PKPP01000148">
    <property type="protein sequence ID" value="PWA97026.1"/>
    <property type="molecule type" value="Genomic_DNA"/>
</dbReference>
<reference evidence="4 6" key="1">
    <citation type="journal article" date="2018" name="Mol. Plant">
        <title>The genome of Artemisia annua provides insight into the evolution of Asteraceae family and artemisinin biosynthesis.</title>
        <authorList>
            <person name="Shen Q."/>
            <person name="Zhang L."/>
            <person name="Liao Z."/>
            <person name="Wang S."/>
            <person name="Yan T."/>
            <person name="Shi P."/>
            <person name="Liu M."/>
            <person name="Fu X."/>
            <person name="Pan Q."/>
            <person name="Wang Y."/>
            <person name="Lv Z."/>
            <person name="Lu X."/>
            <person name="Zhang F."/>
            <person name="Jiang W."/>
            <person name="Ma Y."/>
            <person name="Chen M."/>
            <person name="Hao X."/>
            <person name="Li L."/>
            <person name="Tang Y."/>
            <person name="Lv G."/>
            <person name="Zhou Y."/>
            <person name="Sun X."/>
            <person name="Brodelius P.E."/>
            <person name="Rose J.K.C."/>
            <person name="Tang K."/>
        </authorList>
    </citation>
    <scope>NUCLEOTIDE SEQUENCE [LARGE SCALE GENOMIC DNA]</scope>
    <source>
        <strain evidence="6">cv. Huhao1</strain>
        <tissue evidence="4">Leaf</tissue>
    </source>
</reference>